<accession>A0AAD5WGY3</accession>
<dbReference type="Proteomes" id="UP001196413">
    <property type="component" value="Unassembled WGS sequence"/>
</dbReference>
<name>A0AAD5WGY3_PARTN</name>
<feature type="region of interest" description="Disordered" evidence="1">
    <location>
        <begin position="65"/>
        <end position="85"/>
    </location>
</feature>
<evidence type="ECO:0000313" key="3">
    <source>
        <dbReference type="Proteomes" id="UP001196413"/>
    </source>
</evidence>
<dbReference type="AlphaFoldDB" id="A0AAD5WGY3"/>
<keyword evidence="3" id="KW-1185">Reference proteome</keyword>
<proteinExistence type="predicted"/>
<reference evidence="2" key="1">
    <citation type="submission" date="2021-06" db="EMBL/GenBank/DDBJ databases">
        <title>Parelaphostrongylus tenuis whole genome reference sequence.</title>
        <authorList>
            <person name="Garwood T.J."/>
            <person name="Larsen P.A."/>
            <person name="Fountain-Jones N.M."/>
            <person name="Garbe J.R."/>
            <person name="Macchietto M.G."/>
            <person name="Kania S.A."/>
            <person name="Gerhold R.W."/>
            <person name="Richards J.E."/>
            <person name="Wolf T.M."/>
        </authorList>
    </citation>
    <scope>NUCLEOTIDE SEQUENCE</scope>
    <source>
        <strain evidence="2">MNPRO001-30</strain>
        <tissue evidence="2">Meninges</tissue>
    </source>
</reference>
<comment type="caution">
    <text evidence="2">The sequence shown here is derived from an EMBL/GenBank/DDBJ whole genome shotgun (WGS) entry which is preliminary data.</text>
</comment>
<organism evidence="2 3">
    <name type="scientific">Parelaphostrongylus tenuis</name>
    <name type="common">Meningeal worm</name>
    <dbReference type="NCBI Taxonomy" id="148309"/>
    <lineage>
        <taxon>Eukaryota</taxon>
        <taxon>Metazoa</taxon>
        <taxon>Ecdysozoa</taxon>
        <taxon>Nematoda</taxon>
        <taxon>Chromadorea</taxon>
        <taxon>Rhabditida</taxon>
        <taxon>Rhabditina</taxon>
        <taxon>Rhabditomorpha</taxon>
        <taxon>Strongyloidea</taxon>
        <taxon>Metastrongylidae</taxon>
        <taxon>Parelaphostrongylus</taxon>
    </lineage>
</organism>
<gene>
    <name evidence="2" type="ORF">KIN20_031657</name>
</gene>
<dbReference type="EMBL" id="JAHQIW010006717">
    <property type="protein sequence ID" value="KAJ1370024.1"/>
    <property type="molecule type" value="Genomic_DNA"/>
</dbReference>
<sequence length="85" mass="9248">MVRDAPRRTQGMVRYRAHRLDLVLMAHQAIIPTGLPTLCKSSETNSSTFEPEVNDGVVGKTNLRLESTSDTGTPIVLGRTPLNTG</sequence>
<evidence type="ECO:0000256" key="1">
    <source>
        <dbReference type="SAM" id="MobiDB-lite"/>
    </source>
</evidence>
<protein>
    <submittedName>
        <fullName evidence="2">Uncharacterized protein</fullName>
    </submittedName>
</protein>
<evidence type="ECO:0000313" key="2">
    <source>
        <dbReference type="EMBL" id="KAJ1370024.1"/>
    </source>
</evidence>